<evidence type="ECO:0000259" key="9">
    <source>
        <dbReference type="Pfam" id="PF12704"/>
    </source>
</evidence>
<organism evidence="10 11">
    <name type="scientific">Acidipila rosea</name>
    <dbReference type="NCBI Taxonomy" id="768535"/>
    <lineage>
        <taxon>Bacteria</taxon>
        <taxon>Pseudomonadati</taxon>
        <taxon>Acidobacteriota</taxon>
        <taxon>Terriglobia</taxon>
        <taxon>Terriglobales</taxon>
        <taxon>Acidobacteriaceae</taxon>
        <taxon>Acidipila</taxon>
    </lineage>
</organism>
<feature type="transmembrane region" description="Helical" evidence="7">
    <location>
        <begin position="49"/>
        <end position="73"/>
    </location>
</feature>
<dbReference type="InterPro" id="IPR050250">
    <property type="entry name" value="Macrolide_Exporter_MacB"/>
</dbReference>
<gene>
    <name evidence="10" type="ORF">C7378_1824</name>
</gene>
<evidence type="ECO:0000256" key="7">
    <source>
        <dbReference type="SAM" id="Phobius"/>
    </source>
</evidence>
<evidence type="ECO:0000256" key="5">
    <source>
        <dbReference type="ARBA" id="ARBA00023136"/>
    </source>
</evidence>
<dbReference type="Pfam" id="PF12704">
    <property type="entry name" value="MacB_PCD"/>
    <property type="match status" value="1"/>
</dbReference>
<evidence type="ECO:0000313" key="11">
    <source>
        <dbReference type="Proteomes" id="UP000295210"/>
    </source>
</evidence>
<feature type="transmembrane region" description="Helical" evidence="7">
    <location>
        <begin position="327"/>
        <end position="345"/>
    </location>
</feature>
<evidence type="ECO:0000256" key="3">
    <source>
        <dbReference type="ARBA" id="ARBA00022692"/>
    </source>
</evidence>
<dbReference type="PANTHER" id="PTHR30572:SF4">
    <property type="entry name" value="ABC TRANSPORTER PERMEASE YTRF"/>
    <property type="match status" value="1"/>
</dbReference>
<dbReference type="InterPro" id="IPR025857">
    <property type="entry name" value="MacB_PCD"/>
</dbReference>
<dbReference type="EMBL" id="SMGK01000002">
    <property type="protein sequence ID" value="TCK74202.1"/>
    <property type="molecule type" value="Genomic_DNA"/>
</dbReference>
<dbReference type="AlphaFoldDB" id="A0A4R1L7K8"/>
<reference evidence="10 11" key="1">
    <citation type="submission" date="2019-03" db="EMBL/GenBank/DDBJ databases">
        <title>Genomic Encyclopedia of Type Strains, Phase IV (KMG-IV): sequencing the most valuable type-strain genomes for metagenomic binning, comparative biology and taxonomic classification.</title>
        <authorList>
            <person name="Goeker M."/>
        </authorList>
    </citation>
    <scope>NUCLEOTIDE SEQUENCE [LARGE SCALE GENOMIC DNA]</scope>
    <source>
        <strain evidence="10 11">DSM 103428</strain>
    </source>
</reference>
<evidence type="ECO:0000256" key="1">
    <source>
        <dbReference type="ARBA" id="ARBA00004651"/>
    </source>
</evidence>
<feature type="domain" description="MacB-like periplasmic core" evidence="9">
    <location>
        <begin position="48"/>
        <end position="245"/>
    </location>
</feature>
<keyword evidence="11" id="KW-1185">Reference proteome</keyword>
<feature type="domain" description="ABC3 transporter permease C-terminal" evidence="8">
    <location>
        <begin position="278"/>
        <end position="392"/>
    </location>
</feature>
<dbReference type="InterPro" id="IPR003838">
    <property type="entry name" value="ABC3_permease_C"/>
</dbReference>
<dbReference type="Pfam" id="PF02687">
    <property type="entry name" value="FtsX"/>
    <property type="match status" value="1"/>
</dbReference>
<keyword evidence="2" id="KW-1003">Cell membrane</keyword>
<evidence type="ECO:0000313" key="10">
    <source>
        <dbReference type="EMBL" id="TCK74202.1"/>
    </source>
</evidence>
<protein>
    <submittedName>
        <fullName evidence="10">Putative ABC transport system permease protein</fullName>
    </submittedName>
</protein>
<evidence type="ECO:0000256" key="4">
    <source>
        <dbReference type="ARBA" id="ARBA00022989"/>
    </source>
</evidence>
<comment type="similarity">
    <text evidence="6">Belongs to the ABC-4 integral membrane protein family.</text>
</comment>
<dbReference type="GO" id="GO:0022857">
    <property type="term" value="F:transmembrane transporter activity"/>
    <property type="evidence" value="ECO:0007669"/>
    <property type="project" value="TreeGrafter"/>
</dbReference>
<name>A0A4R1L7K8_9BACT</name>
<dbReference type="GO" id="GO:0005886">
    <property type="term" value="C:plasma membrane"/>
    <property type="evidence" value="ECO:0007669"/>
    <property type="project" value="UniProtKB-SubCell"/>
</dbReference>
<comment type="subcellular location">
    <subcellularLocation>
        <location evidence="1">Cell membrane</location>
        <topology evidence="1">Multi-pass membrane protein</topology>
    </subcellularLocation>
</comment>
<keyword evidence="5 7" id="KW-0472">Membrane</keyword>
<dbReference type="PANTHER" id="PTHR30572">
    <property type="entry name" value="MEMBRANE COMPONENT OF TRANSPORTER-RELATED"/>
    <property type="match status" value="1"/>
</dbReference>
<keyword evidence="4 7" id="KW-1133">Transmembrane helix</keyword>
<comment type="caution">
    <text evidence="10">The sequence shown here is derived from an EMBL/GenBank/DDBJ whole genome shotgun (WGS) entry which is preliminary data.</text>
</comment>
<evidence type="ECO:0000256" key="2">
    <source>
        <dbReference type="ARBA" id="ARBA00022475"/>
    </source>
</evidence>
<dbReference type="Proteomes" id="UP000295210">
    <property type="component" value="Unassembled WGS sequence"/>
</dbReference>
<feature type="transmembrane region" description="Helical" evidence="7">
    <location>
        <begin position="366"/>
        <end position="385"/>
    </location>
</feature>
<sequence>MLCSGLFLPAAGACFVTLAREPAFAAGYGYPLMNKLVVGNLLHRPLRSLISIFAIAIEVVMILSIVAIMIGMVNDQKTRTSGIGADMIVRPPNASFISAVGGAPVPAKIADVLRKLPHVAVAAPVITDLSTAGTVETIWGIDYQSYNALKPFVFLEGTPFQGPDDAIVDDYFARSDKGHHVGETIMIKAHPFRISGIVEHGKGGRKFVPIRTLGTLIGTPDNASLFYVRSDDPKNEGLIRQEIEATPGMAKYQVQTLDEWMSMMTPARLPGFNIALRVVIGIAMIVGFLVIFQSMYTAVMERTREIGILKSLGASKLYIVNVVLRETALLSLVGIALGMLLTQLIKLGLTYRFPTMTFQLTADWRVNAALIAFIGSIVGAIYPAWKAARKDPIDALAYE</sequence>
<keyword evidence="3 7" id="KW-0812">Transmembrane</keyword>
<feature type="transmembrane region" description="Helical" evidence="7">
    <location>
        <begin position="274"/>
        <end position="296"/>
    </location>
</feature>
<accession>A0A4R1L7K8</accession>
<evidence type="ECO:0000256" key="6">
    <source>
        <dbReference type="ARBA" id="ARBA00038076"/>
    </source>
</evidence>
<evidence type="ECO:0000259" key="8">
    <source>
        <dbReference type="Pfam" id="PF02687"/>
    </source>
</evidence>
<proteinExistence type="inferred from homology"/>